<feature type="domain" description="GAF" evidence="1">
    <location>
        <begin position="46"/>
        <end position="189"/>
    </location>
</feature>
<dbReference type="RefSeq" id="WP_180551226.1">
    <property type="nucleotide sequence ID" value="NZ_JACCKX010000001.1"/>
</dbReference>
<evidence type="ECO:0000259" key="1">
    <source>
        <dbReference type="SMART" id="SM00065"/>
    </source>
</evidence>
<dbReference type="AlphaFoldDB" id="A0A853IX04"/>
<proteinExistence type="predicted"/>
<reference evidence="2 3" key="1">
    <citation type="submission" date="2020-07" db="EMBL/GenBank/DDBJ databases">
        <authorList>
            <person name="Maaloum M."/>
        </authorList>
    </citation>
    <scope>NUCLEOTIDE SEQUENCE [LARGE SCALE GENOMIC DNA]</scope>
    <source>
        <strain evidence="2 3">GCS-AN-3</strain>
    </source>
</reference>
<dbReference type="EMBL" id="JACCKX010000001">
    <property type="protein sequence ID" value="NZA02951.1"/>
    <property type="molecule type" value="Genomic_DNA"/>
</dbReference>
<organism evidence="2 3">
    <name type="scientific">Ottowia beijingensis</name>
    <dbReference type="NCBI Taxonomy" id="1207057"/>
    <lineage>
        <taxon>Bacteria</taxon>
        <taxon>Pseudomonadati</taxon>
        <taxon>Pseudomonadota</taxon>
        <taxon>Betaproteobacteria</taxon>
        <taxon>Burkholderiales</taxon>
        <taxon>Comamonadaceae</taxon>
        <taxon>Ottowia</taxon>
    </lineage>
</organism>
<comment type="caution">
    <text evidence="2">The sequence shown here is derived from an EMBL/GenBank/DDBJ whole genome shotgun (WGS) entry which is preliminary data.</text>
</comment>
<dbReference type="PANTHER" id="PTHR43102">
    <property type="entry name" value="SLR1143 PROTEIN"/>
    <property type="match status" value="1"/>
</dbReference>
<evidence type="ECO:0000313" key="2">
    <source>
        <dbReference type="EMBL" id="NZA02951.1"/>
    </source>
</evidence>
<dbReference type="Pfam" id="PF01590">
    <property type="entry name" value="GAF"/>
    <property type="match status" value="1"/>
</dbReference>
<dbReference type="InterPro" id="IPR029016">
    <property type="entry name" value="GAF-like_dom_sf"/>
</dbReference>
<dbReference type="SMART" id="SM00065">
    <property type="entry name" value="GAF"/>
    <property type="match status" value="1"/>
</dbReference>
<dbReference type="SUPFAM" id="SSF55781">
    <property type="entry name" value="GAF domain-like"/>
    <property type="match status" value="1"/>
</dbReference>
<gene>
    <name evidence="2" type="ORF">H0I39_16625</name>
</gene>
<dbReference type="Gene3D" id="3.30.450.40">
    <property type="match status" value="1"/>
</dbReference>
<protein>
    <submittedName>
        <fullName evidence="2">GAF domain-containing protein</fullName>
    </submittedName>
</protein>
<dbReference type="PANTHER" id="PTHR43102:SF2">
    <property type="entry name" value="GAF DOMAIN-CONTAINING PROTEIN"/>
    <property type="match status" value="1"/>
</dbReference>
<accession>A0A853IX04</accession>
<sequence length="198" mass="21398">MVKLPLALPPVPTQVVAPARPPVVETDVAGWLRTLELARLDALHHQGDDLFQLIARMAAQVCDAPIAAVTLLDDHTQWLQGSFGLEVAFMPLELSFCQHALHSPYHMTVIQDALNDPRVAMHPMVLGEPGLRFYAGAPLVTPQGLVMGTVCVLDTKPRTLTPAQNQTLCNLAEAVMRLLLLRAPADEAQALALSPRAA</sequence>
<dbReference type="InterPro" id="IPR003018">
    <property type="entry name" value="GAF"/>
</dbReference>
<name>A0A853IX04_9BURK</name>
<dbReference type="Proteomes" id="UP000589716">
    <property type="component" value="Unassembled WGS sequence"/>
</dbReference>
<keyword evidence="3" id="KW-1185">Reference proteome</keyword>
<evidence type="ECO:0000313" key="3">
    <source>
        <dbReference type="Proteomes" id="UP000589716"/>
    </source>
</evidence>